<name>A0A2A9P5I5_OPHUN</name>
<keyword evidence="3" id="KW-1185">Reference proteome</keyword>
<comment type="caution">
    <text evidence="2">The sequence shown here is derived from an EMBL/GenBank/DDBJ whole genome shotgun (WGS) entry which is preliminary data.</text>
</comment>
<dbReference type="AlphaFoldDB" id="A0A2A9P5I5"/>
<sequence length="193" mass="21552">MEPLIGNEYCCAISPPAAPDFCLHIALFYRRCRRSRPHAALPGLSPPPPPPSPQPNRPPSPHRYTVFRLLYGPEARPQHRLFVQTAVAGPVRGLYLYLDDVSSRYSESPGDDPLLYHPSSSSFHALRAKTLVGTVAPHNFDRFRHLCRRLTPPDAARRPLSAVQRFSHDWIQESIARGVADGILDVGLRPHTA</sequence>
<accession>A0A2A9P5I5</accession>
<evidence type="ECO:0000313" key="2">
    <source>
        <dbReference type="EMBL" id="PFH56454.1"/>
    </source>
</evidence>
<reference evidence="2 3" key="1">
    <citation type="journal article" date="2015" name="BMC Genomics">
        <title>Gene expression during zombie ant biting behavior reflects the complexity underlying fungal parasitic behavioral manipulation.</title>
        <authorList>
            <person name="de Bekker C."/>
            <person name="Ohm R.A."/>
            <person name="Loreto R.G."/>
            <person name="Sebastian A."/>
            <person name="Albert I."/>
            <person name="Merrow M."/>
            <person name="Brachmann A."/>
            <person name="Hughes D.P."/>
        </authorList>
    </citation>
    <scope>NUCLEOTIDE SEQUENCE [LARGE SCALE GENOMIC DNA]</scope>
    <source>
        <strain evidence="2 3">SC16a</strain>
    </source>
</reference>
<dbReference type="OrthoDB" id="4925605at2759"/>
<organism evidence="2 3">
    <name type="scientific">Ophiocordyceps unilateralis</name>
    <name type="common">Zombie-ant fungus</name>
    <name type="synonym">Torrubia unilateralis</name>
    <dbReference type="NCBI Taxonomy" id="268505"/>
    <lineage>
        <taxon>Eukaryota</taxon>
        <taxon>Fungi</taxon>
        <taxon>Dikarya</taxon>
        <taxon>Ascomycota</taxon>
        <taxon>Pezizomycotina</taxon>
        <taxon>Sordariomycetes</taxon>
        <taxon>Hypocreomycetidae</taxon>
        <taxon>Hypocreales</taxon>
        <taxon>Ophiocordycipitaceae</taxon>
        <taxon>Ophiocordyceps</taxon>
    </lineage>
</organism>
<evidence type="ECO:0000256" key="1">
    <source>
        <dbReference type="SAM" id="MobiDB-lite"/>
    </source>
</evidence>
<feature type="compositionally biased region" description="Pro residues" evidence="1">
    <location>
        <begin position="44"/>
        <end position="60"/>
    </location>
</feature>
<dbReference type="EMBL" id="LAZP02000576">
    <property type="protein sequence ID" value="PFH56454.1"/>
    <property type="molecule type" value="Genomic_DNA"/>
</dbReference>
<feature type="region of interest" description="Disordered" evidence="1">
    <location>
        <begin position="40"/>
        <end position="60"/>
    </location>
</feature>
<proteinExistence type="predicted"/>
<protein>
    <submittedName>
        <fullName evidence="2">Uncharacterized protein</fullName>
    </submittedName>
</protein>
<gene>
    <name evidence="2" type="ORF">XA68_16484</name>
</gene>
<evidence type="ECO:0000313" key="3">
    <source>
        <dbReference type="Proteomes" id="UP000037136"/>
    </source>
</evidence>
<dbReference type="Proteomes" id="UP000037136">
    <property type="component" value="Unassembled WGS sequence"/>
</dbReference>
<reference evidence="2 3" key="2">
    <citation type="journal article" date="2017" name="Sci. Rep.">
        <title>Ant-infecting Ophiocordyceps genomes reveal a high diversity of potential behavioral manipulation genes and a possible major role for enterotoxins.</title>
        <authorList>
            <person name="de Bekker C."/>
            <person name="Ohm R.A."/>
            <person name="Evans H.C."/>
            <person name="Brachmann A."/>
            <person name="Hughes D.P."/>
        </authorList>
    </citation>
    <scope>NUCLEOTIDE SEQUENCE [LARGE SCALE GENOMIC DNA]</scope>
    <source>
        <strain evidence="2 3">SC16a</strain>
    </source>
</reference>